<dbReference type="Proteomes" id="UP001152614">
    <property type="component" value="Unassembled WGS sequence"/>
</dbReference>
<dbReference type="Pfam" id="PF01381">
    <property type="entry name" value="HTH_3"/>
    <property type="match status" value="1"/>
</dbReference>
<gene>
    <name evidence="2" type="ORF">OGZ51_08495</name>
</gene>
<protein>
    <submittedName>
        <fullName evidence="2">Helix-turn-helix domain-containing protein</fullName>
    </submittedName>
</protein>
<reference evidence="2" key="2">
    <citation type="journal article" date="2023" name="Food Microbiol.">
        <title>Evaluation of the fermentation potential of lactic acid bacteria isolated from herbs, fruits and vegetables as starter cultures in nut-based milk alternatives.</title>
        <authorList>
            <person name="Huang W."/>
            <person name="Dong A."/>
            <person name="Pham H.T."/>
            <person name="Zhou C."/>
            <person name="Huo Z."/>
            <person name="Watjen A.P."/>
            <person name="Prakash S."/>
            <person name="Bang-Berthelsen C.H."/>
            <person name="Turner M.S."/>
        </authorList>
    </citation>
    <scope>NUCLEOTIDE SEQUENCE</scope>
    <source>
        <strain evidence="2">3</strain>
    </source>
</reference>
<name>A0A9X4NI45_9LACT</name>
<sequence>MKEKALFFDRFILQVKRSDKSINAIEKELGYPRNSLNNYKNGGEPSGSRLIEIAEYFKVSPEFLIGRPRNSTVAEEISILPEEYFKQLRESQKKELILVVTKWIIDEFILDEK</sequence>
<dbReference type="CDD" id="cd00093">
    <property type="entry name" value="HTH_XRE"/>
    <property type="match status" value="1"/>
</dbReference>
<feature type="domain" description="HTH cro/C1-type" evidence="1">
    <location>
        <begin position="27"/>
        <end position="64"/>
    </location>
</feature>
<dbReference type="PROSITE" id="PS50943">
    <property type="entry name" value="HTH_CROC1"/>
    <property type="match status" value="1"/>
</dbReference>
<dbReference type="InterPro" id="IPR001387">
    <property type="entry name" value="Cro/C1-type_HTH"/>
</dbReference>
<organism evidence="2 3">
    <name type="scientific">Lactococcus lactis</name>
    <dbReference type="NCBI Taxonomy" id="1358"/>
    <lineage>
        <taxon>Bacteria</taxon>
        <taxon>Bacillati</taxon>
        <taxon>Bacillota</taxon>
        <taxon>Bacilli</taxon>
        <taxon>Lactobacillales</taxon>
        <taxon>Streptococcaceae</taxon>
        <taxon>Lactococcus</taxon>
    </lineage>
</organism>
<dbReference type="AlphaFoldDB" id="A0A9X4NI45"/>
<evidence type="ECO:0000259" key="1">
    <source>
        <dbReference type="PROSITE" id="PS50943"/>
    </source>
</evidence>
<comment type="caution">
    <text evidence="2">The sequence shown here is derived from an EMBL/GenBank/DDBJ whole genome shotgun (WGS) entry which is preliminary data.</text>
</comment>
<dbReference type="RefSeq" id="WP_278229060.1">
    <property type="nucleotide sequence ID" value="NZ_JAOWLY010000007.1"/>
</dbReference>
<dbReference type="GO" id="GO:0003677">
    <property type="term" value="F:DNA binding"/>
    <property type="evidence" value="ECO:0007669"/>
    <property type="project" value="InterPro"/>
</dbReference>
<accession>A0A9X4NI45</accession>
<proteinExistence type="predicted"/>
<dbReference type="InterPro" id="IPR010982">
    <property type="entry name" value="Lambda_DNA-bd_dom_sf"/>
</dbReference>
<dbReference type="EMBL" id="JAOWLY010000007">
    <property type="protein sequence ID" value="MDG4984182.1"/>
    <property type="molecule type" value="Genomic_DNA"/>
</dbReference>
<evidence type="ECO:0000313" key="3">
    <source>
        <dbReference type="Proteomes" id="UP001152614"/>
    </source>
</evidence>
<evidence type="ECO:0000313" key="2">
    <source>
        <dbReference type="EMBL" id="MDG4984182.1"/>
    </source>
</evidence>
<reference evidence="2" key="1">
    <citation type="submission" date="2022-10" db="EMBL/GenBank/DDBJ databases">
        <authorList>
            <person name="Turner M.S."/>
            <person name="Huang W."/>
        </authorList>
    </citation>
    <scope>NUCLEOTIDE SEQUENCE</scope>
    <source>
        <strain evidence="2">3</strain>
    </source>
</reference>
<dbReference type="SUPFAM" id="SSF47413">
    <property type="entry name" value="lambda repressor-like DNA-binding domains"/>
    <property type="match status" value="1"/>
</dbReference>
<dbReference type="Gene3D" id="1.10.260.40">
    <property type="entry name" value="lambda repressor-like DNA-binding domains"/>
    <property type="match status" value="1"/>
</dbReference>